<evidence type="ECO:0000313" key="14">
    <source>
        <dbReference type="EMBL" id="MBB5187427.1"/>
    </source>
</evidence>
<name>A0A840R3Q1_9GAMM</name>
<keyword evidence="7 13" id="KW-0808">Transferase</keyword>
<comment type="similarity">
    <text evidence="13">Belongs to the LpxK family.</text>
</comment>
<feature type="binding site" evidence="13">
    <location>
        <begin position="55"/>
        <end position="62"/>
    </location>
    <ligand>
        <name>ATP</name>
        <dbReference type="ChEBI" id="CHEBI:30616"/>
    </ligand>
</feature>
<evidence type="ECO:0000256" key="10">
    <source>
        <dbReference type="ARBA" id="ARBA00022840"/>
    </source>
</evidence>
<dbReference type="PANTHER" id="PTHR42724:SF1">
    <property type="entry name" value="TETRAACYLDISACCHARIDE 4'-KINASE, MITOCHONDRIAL-RELATED"/>
    <property type="match status" value="1"/>
</dbReference>
<evidence type="ECO:0000256" key="7">
    <source>
        <dbReference type="ARBA" id="ARBA00022679"/>
    </source>
</evidence>
<dbReference type="EC" id="2.7.1.130" evidence="3 13"/>
<keyword evidence="9 13" id="KW-0418">Kinase</keyword>
<comment type="catalytic activity">
    <reaction evidence="13">
        <text>a lipid A disaccharide + ATP = a lipid IVA + ADP + H(+)</text>
        <dbReference type="Rhea" id="RHEA:67840"/>
        <dbReference type="ChEBI" id="CHEBI:15378"/>
        <dbReference type="ChEBI" id="CHEBI:30616"/>
        <dbReference type="ChEBI" id="CHEBI:176343"/>
        <dbReference type="ChEBI" id="CHEBI:176425"/>
        <dbReference type="ChEBI" id="CHEBI:456216"/>
        <dbReference type="EC" id="2.7.1.130"/>
    </reaction>
</comment>
<accession>A0A840R3Q1</accession>
<evidence type="ECO:0000313" key="15">
    <source>
        <dbReference type="Proteomes" id="UP000536640"/>
    </source>
</evidence>
<sequence>MALEQRLNRAWYGKPKSLLLLLPLAYLYRLIAAVRRSLIRPQSCGVPLIVIGNISVGGSGKTPVVLAVAEYCQGLGYKVGIVSRGYGGNAPIYPYLVTAKSTPVEAGDEPFLMYQRSGLPLAVAPDRVAAAKLLVQQHACDLIISDDGLQHYRLARDIEVLVIDGERGFGNGHCLPVGPLREPVSRANAIDLRIINGGNSRLRGYTMDLRGVTAVNLASGEQRALVDWPLSQRRIHAVAGIGNPQRFFHSLQAAGFELIEHPFADHHPYTVADLQFDESLPVLMTEKDAVKCRLFAERAHWMLPVTGEIDKAFYAQLRSRLAEVDISR</sequence>
<keyword evidence="15" id="KW-1185">Reference proteome</keyword>
<dbReference type="GO" id="GO:0009244">
    <property type="term" value="P:lipopolysaccharide core region biosynthetic process"/>
    <property type="evidence" value="ECO:0007669"/>
    <property type="project" value="TreeGrafter"/>
</dbReference>
<evidence type="ECO:0000256" key="9">
    <source>
        <dbReference type="ARBA" id="ARBA00022777"/>
    </source>
</evidence>
<dbReference type="PANTHER" id="PTHR42724">
    <property type="entry name" value="TETRAACYLDISACCHARIDE 4'-KINASE"/>
    <property type="match status" value="1"/>
</dbReference>
<dbReference type="AlphaFoldDB" id="A0A840R3Q1"/>
<dbReference type="RefSeq" id="WP_221301627.1">
    <property type="nucleotide sequence ID" value="NZ_JACHHW010000004.1"/>
</dbReference>
<dbReference type="InterPro" id="IPR003758">
    <property type="entry name" value="LpxK"/>
</dbReference>
<keyword evidence="11 13" id="KW-0443">Lipid metabolism</keyword>
<gene>
    <name evidence="13" type="primary">lpxK</name>
    <name evidence="14" type="ORF">HNQ57_001696</name>
</gene>
<dbReference type="GO" id="GO:0009029">
    <property type="term" value="F:lipid-A 4'-kinase activity"/>
    <property type="evidence" value="ECO:0007669"/>
    <property type="project" value="UniProtKB-UniRule"/>
</dbReference>
<evidence type="ECO:0000256" key="3">
    <source>
        <dbReference type="ARBA" id="ARBA00012071"/>
    </source>
</evidence>
<keyword evidence="6 13" id="KW-0441">Lipid A biosynthesis</keyword>
<comment type="pathway">
    <text evidence="2 13">Glycolipid biosynthesis; lipid IV(A) biosynthesis; lipid IV(A) from (3R)-3-hydroxytetradecanoyl-[acyl-carrier-protein] and UDP-N-acetyl-alpha-D-glucosamine: step 6/6.</text>
</comment>
<protein>
    <recommendedName>
        <fullName evidence="4 13">Tetraacyldisaccharide 4'-kinase</fullName>
        <ecNumber evidence="3 13">2.7.1.130</ecNumber>
    </recommendedName>
    <alternativeName>
        <fullName evidence="12 13">Lipid A 4'-kinase</fullName>
    </alternativeName>
</protein>
<evidence type="ECO:0000256" key="11">
    <source>
        <dbReference type="ARBA" id="ARBA00023098"/>
    </source>
</evidence>
<dbReference type="GO" id="GO:0009245">
    <property type="term" value="P:lipid A biosynthetic process"/>
    <property type="evidence" value="ECO:0007669"/>
    <property type="project" value="UniProtKB-UniRule"/>
</dbReference>
<dbReference type="Proteomes" id="UP000536640">
    <property type="component" value="Unassembled WGS sequence"/>
</dbReference>
<proteinExistence type="inferred from homology"/>
<evidence type="ECO:0000256" key="1">
    <source>
        <dbReference type="ARBA" id="ARBA00002274"/>
    </source>
</evidence>
<evidence type="ECO:0000256" key="4">
    <source>
        <dbReference type="ARBA" id="ARBA00016436"/>
    </source>
</evidence>
<evidence type="ECO:0000256" key="5">
    <source>
        <dbReference type="ARBA" id="ARBA00022516"/>
    </source>
</evidence>
<evidence type="ECO:0000256" key="8">
    <source>
        <dbReference type="ARBA" id="ARBA00022741"/>
    </source>
</evidence>
<keyword evidence="5 13" id="KW-0444">Lipid biosynthesis</keyword>
<evidence type="ECO:0000256" key="12">
    <source>
        <dbReference type="ARBA" id="ARBA00029757"/>
    </source>
</evidence>
<organism evidence="14 15">
    <name type="scientific">Zhongshania antarctica</name>
    <dbReference type="NCBI Taxonomy" id="641702"/>
    <lineage>
        <taxon>Bacteria</taxon>
        <taxon>Pseudomonadati</taxon>
        <taxon>Pseudomonadota</taxon>
        <taxon>Gammaproteobacteria</taxon>
        <taxon>Cellvibrionales</taxon>
        <taxon>Spongiibacteraceae</taxon>
        <taxon>Zhongshania</taxon>
    </lineage>
</organism>
<dbReference type="Pfam" id="PF02606">
    <property type="entry name" value="LpxK"/>
    <property type="match status" value="1"/>
</dbReference>
<keyword evidence="8 13" id="KW-0547">Nucleotide-binding</keyword>
<dbReference type="SUPFAM" id="SSF52540">
    <property type="entry name" value="P-loop containing nucleoside triphosphate hydrolases"/>
    <property type="match status" value="1"/>
</dbReference>
<comment type="function">
    <text evidence="1 13">Transfers the gamma-phosphate of ATP to the 4'-position of a tetraacyldisaccharide 1-phosphate intermediate (termed DS-1-P) to form tetraacyldisaccharide 1,4'-bis-phosphate (lipid IVA).</text>
</comment>
<dbReference type="HAMAP" id="MF_00409">
    <property type="entry name" value="LpxK"/>
    <property type="match status" value="1"/>
</dbReference>
<dbReference type="NCBIfam" id="TIGR00682">
    <property type="entry name" value="lpxK"/>
    <property type="match status" value="1"/>
</dbReference>
<dbReference type="GO" id="GO:0005886">
    <property type="term" value="C:plasma membrane"/>
    <property type="evidence" value="ECO:0007669"/>
    <property type="project" value="TreeGrafter"/>
</dbReference>
<dbReference type="EMBL" id="JACHHW010000004">
    <property type="protein sequence ID" value="MBB5187427.1"/>
    <property type="molecule type" value="Genomic_DNA"/>
</dbReference>
<evidence type="ECO:0000256" key="13">
    <source>
        <dbReference type="HAMAP-Rule" id="MF_00409"/>
    </source>
</evidence>
<comment type="caution">
    <text evidence="14">The sequence shown here is derived from an EMBL/GenBank/DDBJ whole genome shotgun (WGS) entry which is preliminary data.</text>
</comment>
<reference evidence="14 15" key="1">
    <citation type="submission" date="2020-08" db="EMBL/GenBank/DDBJ databases">
        <title>Genomic Encyclopedia of Type Strains, Phase IV (KMG-IV): sequencing the most valuable type-strain genomes for metagenomic binning, comparative biology and taxonomic classification.</title>
        <authorList>
            <person name="Goeker M."/>
        </authorList>
    </citation>
    <scope>NUCLEOTIDE SEQUENCE [LARGE SCALE GENOMIC DNA]</scope>
    <source>
        <strain evidence="14 15">DSM 25701</strain>
    </source>
</reference>
<dbReference type="InterPro" id="IPR027417">
    <property type="entry name" value="P-loop_NTPase"/>
</dbReference>
<dbReference type="GO" id="GO:0005524">
    <property type="term" value="F:ATP binding"/>
    <property type="evidence" value="ECO:0007669"/>
    <property type="project" value="UniProtKB-UniRule"/>
</dbReference>
<evidence type="ECO:0000256" key="2">
    <source>
        <dbReference type="ARBA" id="ARBA00004870"/>
    </source>
</evidence>
<keyword evidence="10 13" id="KW-0067">ATP-binding</keyword>
<dbReference type="UniPathway" id="UPA00359">
    <property type="reaction ID" value="UER00482"/>
</dbReference>
<evidence type="ECO:0000256" key="6">
    <source>
        <dbReference type="ARBA" id="ARBA00022556"/>
    </source>
</evidence>